<gene>
    <name evidence="5" type="primary">pinR_1</name>
    <name evidence="4" type="ORF">FPI65_27680</name>
    <name evidence="5" type="ORF">NCTC7928_04152</name>
</gene>
<dbReference type="InterPro" id="IPR036162">
    <property type="entry name" value="Resolvase-like_N_sf"/>
</dbReference>
<sequence>MAIFGYGRVSTAQQDTENQRLELEQAGWTFDFWFTDVVSGKTPAMQRKAFSELLGKIRDDETLVVAKLDRLGRDAIDVLQTVRVLSDRGIRVIVHQLGNTDLTSAAGKLLLSMLAAVAEMERDLLIERTQAGLTRAKAEGRKLGRPSKIAPEARGAIVAKKNSGTSVSALAREYGVSRATIAAIVD</sequence>
<evidence type="ECO:0000256" key="2">
    <source>
        <dbReference type="ARBA" id="ARBA00023172"/>
    </source>
</evidence>
<reference evidence="4 7" key="2">
    <citation type="journal article" date="2020" name="Int. J. Nanomedicine">
        <title>Consequences Of Long-Term Bacteria's Exposure To Silver Nanoformulations With Different PhysicoChemical Properties.</title>
        <authorList>
            <person name="Kedziora A."/>
            <person name="Wernecki M."/>
            <person name="Korzekwa K."/>
            <person name="Speruda M."/>
            <person name="Gerasymchuk Y."/>
            <person name="Lukowiak A."/>
            <person name="Bugla-Ploskonska G."/>
        </authorList>
    </citation>
    <scope>NUCLEOTIDE SEQUENCE [LARGE SCALE GENOMIC DNA]</scope>
    <source>
        <strain evidence="4 7">ATCC 11230</strain>
    </source>
</reference>
<organism evidence="5 6">
    <name type="scientific">Escherichia coli</name>
    <dbReference type="NCBI Taxonomy" id="562"/>
    <lineage>
        <taxon>Bacteria</taxon>
        <taxon>Pseudomonadati</taxon>
        <taxon>Pseudomonadota</taxon>
        <taxon>Gammaproteobacteria</taxon>
        <taxon>Enterobacterales</taxon>
        <taxon>Enterobacteriaceae</taxon>
        <taxon>Escherichia</taxon>
    </lineage>
</organism>
<evidence type="ECO:0000256" key="1">
    <source>
        <dbReference type="ARBA" id="ARBA00023125"/>
    </source>
</evidence>
<dbReference type="Gene3D" id="3.40.50.1390">
    <property type="entry name" value="Resolvase, N-terminal catalytic domain"/>
    <property type="match status" value="1"/>
</dbReference>
<keyword evidence="1" id="KW-0238">DNA-binding</keyword>
<dbReference type="Pfam" id="PF00239">
    <property type="entry name" value="Resolvase"/>
    <property type="match status" value="1"/>
</dbReference>
<dbReference type="GO" id="GO:0000150">
    <property type="term" value="F:DNA strand exchange activity"/>
    <property type="evidence" value="ECO:0007669"/>
    <property type="project" value="InterPro"/>
</dbReference>
<dbReference type="SMART" id="SM00857">
    <property type="entry name" value="Resolvase"/>
    <property type="match status" value="1"/>
</dbReference>
<dbReference type="SUPFAM" id="SSF53041">
    <property type="entry name" value="Resolvase-like"/>
    <property type="match status" value="1"/>
</dbReference>
<dbReference type="InterPro" id="IPR006119">
    <property type="entry name" value="Resolv_N"/>
</dbReference>
<reference evidence="5 6" key="1">
    <citation type="submission" date="2018-06" db="EMBL/GenBank/DDBJ databases">
        <authorList>
            <consortium name="Pathogen Informatics"/>
            <person name="Doyle S."/>
        </authorList>
    </citation>
    <scope>NUCLEOTIDE SEQUENCE [LARGE SCALE GENOMIC DNA]</scope>
    <source>
        <strain evidence="5 6">NCTC7928</strain>
    </source>
</reference>
<dbReference type="GO" id="GO:0003677">
    <property type="term" value="F:DNA binding"/>
    <property type="evidence" value="ECO:0007669"/>
    <property type="project" value="UniProtKB-KW"/>
</dbReference>
<feature type="domain" description="Resolvase/invertase-type recombinase catalytic" evidence="3">
    <location>
        <begin position="2"/>
        <end position="140"/>
    </location>
</feature>
<evidence type="ECO:0000313" key="7">
    <source>
        <dbReference type="Proteomes" id="UP000471490"/>
    </source>
</evidence>
<dbReference type="PANTHER" id="PTHR30461:SF2">
    <property type="entry name" value="SERINE RECOMBINASE PINE-RELATED"/>
    <property type="match status" value="1"/>
</dbReference>
<evidence type="ECO:0000313" key="6">
    <source>
        <dbReference type="Proteomes" id="UP000254877"/>
    </source>
</evidence>
<protein>
    <submittedName>
        <fullName evidence="4">Recombinase family protein</fullName>
    </submittedName>
    <submittedName>
        <fullName evidence="5">Resolvase</fullName>
    </submittedName>
</protein>
<dbReference type="EMBL" id="UGAB01000002">
    <property type="protein sequence ID" value="STF43456.1"/>
    <property type="molecule type" value="Genomic_DNA"/>
</dbReference>
<evidence type="ECO:0000259" key="3">
    <source>
        <dbReference type="PROSITE" id="PS51736"/>
    </source>
</evidence>
<evidence type="ECO:0000313" key="4">
    <source>
        <dbReference type="EMBL" id="NDR94974.1"/>
    </source>
</evidence>
<dbReference type="Proteomes" id="UP000254877">
    <property type="component" value="Unassembled WGS sequence"/>
</dbReference>
<dbReference type="PROSITE" id="PS51736">
    <property type="entry name" value="RECOMBINASES_3"/>
    <property type="match status" value="1"/>
</dbReference>
<dbReference type="CDD" id="cd03768">
    <property type="entry name" value="SR_ResInv"/>
    <property type="match status" value="1"/>
</dbReference>
<dbReference type="RefSeq" id="WP_001395248.1">
    <property type="nucleotide sequence ID" value="NZ_AP025209.2"/>
</dbReference>
<dbReference type="AlphaFoldDB" id="A0A2X7WD57"/>
<dbReference type="Proteomes" id="UP000471490">
    <property type="component" value="Unassembled WGS sequence"/>
</dbReference>
<name>A0A2X7WD57_ECOLX</name>
<accession>A0A2X7WD57</accession>
<keyword evidence="2" id="KW-0233">DNA recombination</keyword>
<dbReference type="EMBL" id="VLTB01000460">
    <property type="protein sequence ID" value="NDR94974.1"/>
    <property type="molecule type" value="Genomic_DNA"/>
</dbReference>
<dbReference type="InterPro" id="IPR050639">
    <property type="entry name" value="SSR_resolvase"/>
</dbReference>
<dbReference type="CDD" id="cd00569">
    <property type="entry name" value="HTH_Hin_like"/>
    <property type="match status" value="1"/>
</dbReference>
<evidence type="ECO:0000313" key="5">
    <source>
        <dbReference type="EMBL" id="STF43456.1"/>
    </source>
</evidence>
<dbReference type="PANTHER" id="PTHR30461">
    <property type="entry name" value="DNA-INVERTASE FROM LAMBDOID PROPHAGE"/>
    <property type="match status" value="1"/>
</dbReference>
<proteinExistence type="predicted"/>